<feature type="compositionally biased region" description="Low complexity" evidence="1">
    <location>
        <begin position="15"/>
        <end position="41"/>
    </location>
</feature>
<organism evidence="2 3">
    <name type="scientific">Hymenobacter metallicola</name>
    <dbReference type="NCBI Taxonomy" id="2563114"/>
    <lineage>
        <taxon>Bacteria</taxon>
        <taxon>Pseudomonadati</taxon>
        <taxon>Bacteroidota</taxon>
        <taxon>Cytophagia</taxon>
        <taxon>Cytophagales</taxon>
        <taxon>Hymenobacteraceae</taxon>
        <taxon>Hymenobacter</taxon>
    </lineage>
</organism>
<evidence type="ECO:0000313" key="3">
    <source>
        <dbReference type="Proteomes" id="UP000298471"/>
    </source>
</evidence>
<dbReference type="EMBL" id="SRMB01000006">
    <property type="protein sequence ID" value="TGE22738.1"/>
    <property type="molecule type" value="Genomic_DNA"/>
</dbReference>
<evidence type="ECO:0000313" key="2">
    <source>
        <dbReference type="EMBL" id="TGE22738.1"/>
    </source>
</evidence>
<keyword evidence="3" id="KW-1185">Reference proteome</keyword>
<gene>
    <name evidence="2" type="ORF">E5K02_23705</name>
</gene>
<evidence type="ECO:0000256" key="1">
    <source>
        <dbReference type="SAM" id="MobiDB-lite"/>
    </source>
</evidence>
<reference evidence="2 3" key="1">
    <citation type="submission" date="2019-04" db="EMBL/GenBank/DDBJ databases">
        <authorList>
            <person name="Feng G."/>
            <person name="Zhang J."/>
            <person name="Zhu H."/>
        </authorList>
    </citation>
    <scope>NUCLEOTIDE SEQUENCE [LARGE SCALE GENOMIC DNA]</scope>
    <source>
        <strain evidence="2 3">9PBR-1</strain>
    </source>
</reference>
<protein>
    <submittedName>
        <fullName evidence="2">Uncharacterized protein</fullName>
    </submittedName>
</protein>
<dbReference type="Proteomes" id="UP000298471">
    <property type="component" value="Unassembled WGS sequence"/>
</dbReference>
<dbReference type="RefSeq" id="WP_135398671.1">
    <property type="nucleotide sequence ID" value="NZ_SRMB01000006.1"/>
</dbReference>
<accession>A0A4Z0PY94</accession>
<dbReference type="OrthoDB" id="9926179at2"/>
<proteinExistence type="predicted"/>
<feature type="region of interest" description="Disordered" evidence="1">
    <location>
        <begin position="1"/>
        <end position="59"/>
    </location>
</feature>
<dbReference type="AlphaFoldDB" id="A0A4Z0PY94"/>
<comment type="caution">
    <text evidence="2">The sequence shown here is derived from an EMBL/GenBank/DDBJ whole genome shotgun (WGS) entry which is preliminary data.</text>
</comment>
<sequence>MSLPENHSTPGPDVAEASAESTPTSSTATAAPARSGSSATSGKKKNNTPTPPVTERVGQAYRLTQSLDWGVRFACLMLEQEDGQRRTGQDFVDEAIRAQLDRLRKKGMAFPDKLLE</sequence>
<name>A0A4Z0PY94_9BACT</name>